<accession>A0A139Y4U5</accession>
<feature type="non-terminal residue" evidence="2">
    <location>
        <position position="52"/>
    </location>
</feature>
<gene>
    <name evidence="2" type="ORF">TGARI_231870A</name>
</gene>
<name>A0A139Y4U5_TOXGO</name>
<dbReference type="EMBL" id="AGQS02003883">
    <property type="protein sequence ID" value="KYF46132.1"/>
    <property type="molecule type" value="Genomic_DNA"/>
</dbReference>
<proteinExistence type="predicted"/>
<feature type="region of interest" description="Disordered" evidence="1">
    <location>
        <begin position="30"/>
        <end position="52"/>
    </location>
</feature>
<evidence type="ECO:0000313" key="3">
    <source>
        <dbReference type="Proteomes" id="UP000074247"/>
    </source>
</evidence>
<evidence type="ECO:0000313" key="2">
    <source>
        <dbReference type="EMBL" id="KYF46132.1"/>
    </source>
</evidence>
<dbReference type="AlphaFoldDB" id="A0A139Y4U5"/>
<reference evidence="2 3" key="1">
    <citation type="journal article" date="2016" name="Nat. Commun.">
        <title>Local admixture of amplified and diversified secreted pathogenesis determinants shapes mosaic Toxoplasma gondii genomes.</title>
        <authorList>
            <person name="Lorenzi H."/>
            <person name="Khan A."/>
            <person name="Behnke M.S."/>
            <person name="Namasivayam S."/>
            <person name="Swapna L.S."/>
            <person name="Hadjithomas M."/>
            <person name="Karamycheva S."/>
            <person name="Pinney D."/>
            <person name="Brunk B.P."/>
            <person name="Ajioka J.W."/>
            <person name="Ajzenberg D."/>
            <person name="Boothroyd J.C."/>
            <person name="Boyle J.P."/>
            <person name="Darde M.L."/>
            <person name="Diaz-Miranda M.A."/>
            <person name="Dubey J.P."/>
            <person name="Fritz H.M."/>
            <person name="Gennari S.M."/>
            <person name="Gregory B.D."/>
            <person name="Kim K."/>
            <person name="Saeij J.P."/>
            <person name="Su C."/>
            <person name="White M.W."/>
            <person name="Zhu X.Q."/>
            <person name="Howe D.K."/>
            <person name="Rosenthal B.M."/>
            <person name="Grigg M.E."/>
            <person name="Parkinson J."/>
            <person name="Liu L."/>
            <person name="Kissinger J.C."/>
            <person name="Roos D.S."/>
            <person name="Sibley L.D."/>
        </authorList>
    </citation>
    <scope>NUCLEOTIDE SEQUENCE [LARGE SCALE GENOMIC DNA]</scope>
    <source>
        <strain evidence="2 3">ARI</strain>
    </source>
</reference>
<dbReference type="Proteomes" id="UP000074247">
    <property type="component" value="Unassembled WGS sequence"/>
</dbReference>
<feature type="compositionally biased region" description="Polar residues" evidence="1">
    <location>
        <begin position="34"/>
        <end position="52"/>
    </location>
</feature>
<organism evidence="2 3">
    <name type="scientific">Toxoplasma gondii ARI</name>
    <dbReference type="NCBI Taxonomy" id="1074872"/>
    <lineage>
        <taxon>Eukaryota</taxon>
        <taxon>Sar</taxon>
        <taxon>Alveolata</taxon>
        <taxon>Apicomplexa</taxon>
        <taxon>Conoidasida</taxon>
        <taxon>Coccidia</taxon>
        <taxon>Eucoccidiorida</taxon>
        <taxon>Eimeriorina</taxon>
        <taxon>Sarcocystidae</taxon>
        <taxon>Toxoplasma</taxon>
    </lineage>
</organism>
<sequence length="52" mass="5315">MAFRALLAPPRAANPCGADASRVVSAASRGAGTNPLTSFLSSVSTDPLRTRQ</sequence>
<evidence type="ECO:0000256" key="1">
    <source>
        <dbReference type="SAM" id="MobiDB-lite"/>
    </source>
</evidence>
<dbReference type="VEuPathDB" id="ToxoDB:TGARI_231870A"/>
<protein>
    <submittedName>
        <fullName evidence="2">Tetratricopeptide repeat-containing protein</fullName>
    </submittedName>
</protein>
<comment type="caution">
    <text evidence="2">The sequence shown here is derived from an EMBL/GenBank/DDBJ whole genome shotgun (WGS) entry which is preliminary data.</text>
</comment>